<reference evidence="1 2" key="1">
    <citation type="submission" date="2019-09" db="EMBL/GenBank/DDBJ databases">
        <authorList>
            <person name="Silva M."/>
            <person name="Pereira G."/>
            <person name="Lopes-Da-Costa L."/>
            <person name="Silva E."/>
        </authorList>
    </citation>
    <scope>NUCLEOTIDE SEQUENCE [LARGE SCALE GENOMIC DNA]</scope>
    <source>
        <strain evidence="1 2">FMV-PI01</strain>
    </source>
</reference>
<evidence type="ECO:0000313" key="1">
    <source>
        <dbReference type="EMBL" id="MSN96444.1"/>
    </source>
</evidence>
<dbReference type="AlphaFoldDB" id="A0A6L5WHB5"/>
<comment type="caution">
    <text evidence="1">The sequence shown here is derived from an EMBL/GenBank/DDBJ whole genome shotgun (WGS) entry which is preliminary data.</text>
</comment>
<name>A0A6L5WHB5_9BACT</name>
<accession>A0A6L5WHB5</accession>
<keyword evidence="2" id="KW-1185">Reference proteome</keyword>
<evidence type="ECO:0000313" key="2">
    <source>
        <dbReference type="Proteomes" id="UP000476338"/>
    </source>
</evidence>
<sequence>MIKIEKIELIKADFISVKCKKCGGEINIPFGKRGVNFCGVCGAGFGVSVVRYIDDIANLPNDEFVEISIIKQSKD</sequence>
<dbReference type="Proteomes" id="UP000476338">
    <property type="component" value="Unassembled WGS sequence"/>
</dbReference>
<dbReference type="RefSeq" id="WP_154570716.1">
    <property type="nucleotide sequence ID" value="NZ_VWSJ01000012.1"/>
</dbReference>
<gene>
    <name evidence="1" type="ORF">F1B92_04520</name>
</gene>
<reference evidence="1 2" key="2">
    <citation type="submission" date="2020-03" db="EMBL/GenBank/DDBJ databases">
        <title>Campylobacter portucalensis sp. nov., a new species of Campylobacter isolated from the reproductive tract of bulls.</title>
        <authorList>
            <person name="Silva M.F."/>
            <person name="Pereira G."/>
            <person name="Carneiro C."/>
            <person name="Hemphill A."/>
            <person name="Mateus L."/>
            <person name="Lopes-Da-Costa L."/>
            <person name="Silva E."/>
        </authorList>
    </citation>
    <scope>NUCLEOTIDE SEQUENCE [LARGE SCALE GENOMIC DNA]</scope>
    <source>
        <strain evidence="1 2">FMV-PI01</strain>
    </source>
</reference>
<protein>
    <submittedName>
        <fullName evidence="1">Uncharacterized protein</fullName>
    </submittedName>
</protein>
<dbReference type="EMBL" id="VWSJ01000012">
    <property type="protein sequence ID" value="MSN96444.1"/>
    <property type="molecule type" value="Genomic_DNA"/>
</dbReference>
<organism evidence="1 2">
    <name type="scientific">Campylobacter portucalensis</name>
    <dbReference type="NCBI Taxonomy" id="2608384"/>
    <lineage>
        <taxon>Bacteria</taxon>
        <taxon>Pseudomonadati</taxon>
        <taxon>Campylobacterota</taxon>
        <taxon>Epsilonproteobacteria</taxon>
        <taxon>Campylobacterales</taxon>
        <taxon>Campylobacteraceae</taxon>
        <taxon>Campylobacter</taxon>
    </lineage>
</organism>
<proteinExistence type="predicted"/>